<comment type="caution">
    <text evidence="1">The sequence shown here is derived from an EMBL/GenBank/DDBJ whole genome shotgun (WGS) entry which is preliminary data.</text>
</comment>
<keyword evidence="2" id="KW-1185">Reference proteome</keyword>
<evidence type="ECO:0000313" key="2">
    <source>
        <dbReference type="Proteomes" id="UP000887013"/>
    </source>
</evidence>
<name>A0A8X6PBX8_NEPPI</name>
<dbReference type="EMBL" id="BMAW01067919">
    <property type="protein sequence ID" value="GFT61955.1"/>
    <property type="molecule type" value="Genomic_DNA"/>
</dbReference>
<dbReference type="AlphaFoldDB" id="A0A8X6PBX8"/>
<protein>
    <submittedName>
        <fullName evidence="1">Uncharacterized protein</fullName>
    </submittedName>
</protein>
<proteinExistence type="predicted"/>
<reference evidence="1" key="1">
    <citation type="submission" date="2020-08" db="EMBL/GenBank/DDBJ databases">
        <title>Multicomponent nature underlies the extraordinary mechanical properties of spider dragline silk.</title>
        <authorList>
            <person name="Kono N."/>
            <person name="Nakamura H."/>
            <person name="Mori M."/>
            <person name="Yoshida Y."/>
            <person name="Ohtoshi R."/>
            <person name="Malay A.D."/>
            <person name="Moran D.A.P."/>
            <person name="Tomita M."/>
            <person name="Numata K."/>
            <person name="Arakawa K."/>
        </authorList>
    </citation>
    <scope>NUCLEOTIDE SEQUENCE</scope>
</reference>
<organism evidence="1 2">
    <name type="scientific">Nephila pilipes</name>
    <name type="common">Giant wood spider</name>
    <name type="synonym">Nephila maculata</name>
    <dbReference type="NCBI Taxonomy" id="299642"/>
    <lineage>
        <taxon>Eukaryota</taxon>
        <taxon>Metazoa</taxon>
        <taxon>Ecdysozoa</taxon>
        <taxon>Arthropoda</taxon>
        <taxon>Chelicerata</taxon>
        <taxon>Arachnida</taxon>
        <taxon>Araneae</taxon>
        <taxon>Araneomorphae</taxon>
        <taxon>Entelegynae</taxon>
        <taxon>Araneoidea</taxon>
        <taxon>Nephilidae</taxon>
        <taxon>Nephila</taxon>
    </lineage>
</organism>
<sequence>MYARSQDSLSDCYPFTWWTKLITNNLVLPLQKQEIDRASQYFYRTLTARDKDICSQNICACSVFRGMIVRETNR</sequence>
<dbReference type="Proteomes" id="UP000887013">
    <property type="component" value="Unassembled WGS sequence"/>
</dbReference>
<gene>
    <name evidence="1" type="ORF">NPIL_474121</name>
</gene>
<accession>A0A8X6PBX8</accession>
<evidence type="ECO:0000313" key="1">
    <source>
        <dbReference type="EMBL" id="GFT61955.1"/>
    </source>
</evidence>